<name>A0ABW8C9J1_9ACTN</name>
<feature type="domain" description="Mycothiol-dependent maleylpyruvate isomerase metal-binding" evidence="1">
    <location>
        <begin position="10"/>
        <end position="132"/>
    </location>
</feature>
<dbReference type="InterPro" id="IPR024344">
    <property type="entry name" value="MDMPI_metal-binding"/>
</dbReference>
<sequence>MTDLRVLHRQALRTAEEITGRIGATRLDVATPCGDWTLRQLLEHMVGQNHGFAAAARGETKDRSVFADRPVGDDPAGAFAASAADVAAAFSESGVLDRRWWLPEVRDGRAFPATVAIGFHFVDTVVHGWDVARALGVDAKFDPEVLEAALPVAAAVPAGESRLAAGAAFGPAVADGGTGDPLDRIVAILGRSPQWPRDA</sequence>
<dbReference type="SUPFAM" id="SSF109854">
    <property type="entry name" value="DinB/YfiT-like putative metalloenzymes"/>
    <property type="match status" value="1"/>
</dbReference>
<dbReference type="RefSeq" id="WP_399650234.1">
    <property type="nucleotide sequence ID" value="NZ_JBITYG010000005.1"/>
</dbReference>
<organism evidence="2 3">
    <name type="scientific">Streptomyces fildesensis</name>
    <dbReference type="NCBI Taxonomy" id="375757"/>
    <lineage>
        <taxon>Bacteria</taxon>
        <taxon>Bacillati</taxon>
        <taxon>Actinomycetota</taxon>
        <taxon>Actinomycetes</taxon>
        <taxon>Kitasatosporales</taxon>
        <taxon>Streptomycetaceae</taxon>
        <taxon>Streptomyces</taxon>
    </lineage>
</organism>
<dbReference type="Proteomes" id="UP001614394">
    <property type="component" value="Unassembled WGS sequence"/>
</dbReference>
<evidence type="ECO:0000259" key="1">
    <source>
        <dbReference type="Pfam" id="PF11716"/>
    </source>
</evidence>
<evidence type="ECO:0000313" key="2">
    <source>
        <dbReference type="EMBL" id="MFI9102482.1"/>
    </source>
</evidence>
<dbReference type="InterPro" id="IPR017520">
    <property type="entry name" value="CHP03086"/>
</dbReference>
<dbReference type="InterPro" id="IPR017517">
    <property type="entry name" value="Maleyloyr_isom"/>
</dbReference>
<dbReference type="NCBIfam" id="TIGR03086">
    <property type="entry name" value="TIGR03086 family metal-binding protein"/>
    <property type="match status" value="1"/>
</dbReference>
<reference evidence="2 3" key="1">
    <citation type="submission" date="2024-10" db="EMBL/GenBank/DDBJ databases">
        <title>The Natural Products Discovery Center: Release of the First 8490 Sequenced Strains for Exploring Actinobacteria Biosynthetic Diversity.</title>
        <authorList>
            <person name="Kalkreuter E."/>
            <person name="Kautsar S.A."/>
            <person name="Yang D."/>
            <person name="Bader C.D."/>
            <person name="Teijaro C.N."/>
            <person name="Fluegel L."/>
            <person name="Davis C.M."/>
            <person name="Simpson J.R."/>
            <person name="Lauterbach L."/>
            <person name="Steele A.D."/>
            <person name="Gui C."/>
            <person name="Meng S."/>
            <person name="Li G."/>
            <person name="Viehrig K."/>
            <person name="Ye F."/>
            <person name="Su P."/>
            <person name="Kiefer A.F."/>
            <person name="Nichols A."/>
            <person name="Cepeda A.J."/>
            <person name="Yan W."/>
            <person name="Fan B."/>
            <person name="Jiang Y."/>
            <person name="Adhikari A."/>
            <person name="Zheng C.-J."/>
            <person name="Schuster L."/>
            <person name="Cowan T.M."/>
            <person name="Smanski M.J."/>
            <person name="Chevrette M.G."/>
            <person name="De Carvalho L.P.S."/>
            <person name="Shen B."/>
        </authorList>
    </citation>
    <scope>NUCLEOTIDE SEQUENCE [LARGE SCALE GENOMIC DNA]</scope>
    <source>
        <strain evidence="2 3">NPDC053399</strain>
    </source>
</reference>
<gene>
    <name evidence="2" type="ORF">ACIGXA_18350</name>
</gene>
<protein>
    <submittedName>
        <fullName evidence="2">TIGR03086 family metal-binding protein</fullName>
    </submittedName>
</protein>
<dbReference type="NCBIfam" id="TIGR03083">
    <property type="entry name" value="maleylpyruvate isomerase family mycothiol-dependent enzyme"/>
    <property type="match status" value="1"/>
</dbReference>
<evidence type="ECO:0000313" key="3">
    <source>
        <dbReference type="Proteomes" id="UP001614394"/>
    </source>
</evidence>
<proteinExistence type="predicted"/>
<comment type="caution">
    <text evidence="2">The sequence shown here is derived from an EMBL/GenBank/DDBJ whole genome shotgun (WGS) entry which is preliminary data.</text>
</comment>
<dbReference type="InterPro" id="IPR034660">
    <property type="entry name" value="DinB/YfiT-like"/>
</dbReference>
<dbReference type="Pfam" id="PF11716">
    <property type="entry name" value="MDMPI_N"/>
    <property type="match status" value="1"/>
</dbReference>
<dbReference type="Gene3D" id="1.20.120.450">
    <property type="entry name" value="dinb family like domain"/>
    <property type="match status" value="1"/>
</dbReference>
<accession>A0ABW8C9J1</accession>
<dbReference type="EMBL" id="JBITYG010000005">
    <property type="protein sequence ID" value="MFI9102482.1"/>
    <property type="molecule type" value="Genomic_DNA"/>
</dbReference>
<keyword evidence="3" id="KW-1185">Reference proteome</keyword>